<dbReference type="UniPathway" id="UPA00196"/>
<sequence length="104" mass="11301">MRSIKSVVGGLVITAFAIPLMYAVIVLFGAQLTEPLSTIEAMVMFTSYGGILGAWLGAFTIPLDWDRPWQVWPIPCSIGTMMGYGAGLYIIAAKTQEAQIMIRT</sequence>
<comment type="pathway">
    <text evidence="2">Glycolipid biosynthesis; glycosylphosphatidylinositol-anchor biosynthesis.</text>
</comment>
<proteinExistence type="predicted"/>
<evidence type="ECO:0000256" key="6">
    <source>
        <dbReference type="ARBA" id="ARBA00022989"/>
    </source>
</evidence>
<keyword evidence="4 8" id="KW-0812">Transmembrane</keyword>
<evidence type="ECO:0000256" key="8">
    <source>
        <dbReference type="SAM" id="Phobius"/>
    </source>
</evidence>
<evidence type="ECO:0000256" key="2">
    <source>
        <dbReference type="ARBA" id="ARBA00004687"/>
    </source>
</evidence>
<dbReference type="RefSeq" id="XP_002115375.1">
    <property type="nucleotide sequence ID" value="XM_002115339.1"/>
</dbReference>
<keyword evidence="7 8" id="KW-0472">Membrane</keyword>
<dbReference type="OrthoDB" id="17366at2759"/>
<dbReference type="Proteomes" id="UP000009022">
    <property type="component" value="Unassembled WGS sequence"/>
</dbReference>
<keyword evidence="10" id="KW-1185">Reference proteome</keyword>
<evidence type="ECO:0000313" key="9">
    <source>
        <dbReference type="EMBL" id="EDV22220.1"/>
    </source>
</evidence>
<dbReference type="KEGG" id="tad:TRIADDRAFT_59237"/>
<feature type="transmembrane region" description="Helical" evidence="8">
    <location>
        <begin position="6"/>
        <end position="30"/>
    </location>
</feature>
<evidence type="ECO:0000313" key="10">
    <source>
        <dbReference type="Proteomes" id="UP000009022"/>
    </source>
</evidence>
<evidence type="ECO:0000256" key="4">
    <source>
        <dbReference type="ARBA" id="ARBA00022692"/>
    </source>
</evidence>
<reference evidence="9 10" key="1">
    <citation type="journal article" date="2008" name="Nature">
        <title>The Trichoplax genome and the nature of placozoans.</title>
        <authorList>
            <person name="Srivastava M."/>
            <person name="Begovic E."/>
            <person name="Chapman J."/>
            <person name="Putnam N.H."/>
            <person name="Hellsten U."/>
            <person name="Kawashima T."/>
            <person name="Kuo A."/>
            <person name="Mitros T."/>
            <person name="Salamov A."/>
            <person name="Carpenter M.L."/>
            <person name="Signorovitch A.Y."/>
            <person name="Moreno M.A."/>
            <person name="Kamm K."/>
            <person name="Grimwood J."/>
            <person name="Schmutz J."/>
            <person name="Shapiro H."/>
            <person name="Grigoriev I.V."/>
            <person name="Buss L.W."/>
            <person name="Schierwater B."/>
            <person name="Dellaporta S.L."/>
            <person name="Rokhsar D.S."/>
        </authorList>
    </citation>
    <scope>NUCLEOTIDE SEQUENCE [LARGE SCALE GENOMIC DNA]</scope>
    <source>
        <strain evidence="9 10">Grell-BS-1999</strain>
    </source>
</reference>
<accession>B3S588</accession>
<evidence type="ECO:0000256" key="1">
    <source>
        <dbReference type="ARBA" id="ARBA00004477"/>
    </source>
</evidence>
<comment type="subcellular location">
    <subcellularLocation>
        <location evidence="1">Endoplasmic reticulum membrane</location>
        <topology evidence="1">Multi-pass membrane protein</topology>
    </subcellularLocation>
</comment>
<dbReference type="InterPro" id="IPR009580">
    <property type="entry name" value="GPI_biosynthesis_protein_Pig-F"/>
</dbReference>
<dbReference type="eggNOG" id="KOG3144">
    <property type="taxonomic scope" value="Eukaryota"/>
</dbReference>
<dbReference type="AlphaFoldDB" id="B3S588"/>
<dbReference type="Pfam" id="PF06699">
    <property type="entry name" value="PIG-F"/>
    <property type="match status" value="1"/>
</dbReference>
<keyword evidence="5" id="KW-0256">Endoplasmic reticulum</keyword>
<keyword evidence="3" id="KW-0337">GPI-anchor biosynthesis</keyword>
<feature type="transmembrane region" description="Helical" evidence="8">
    <location>
        <begin position="42"/>
        <end position="63"/>
    </location>
</feature>
<name>B3S588_TRIAD</name>
<evidence type="ECO:0000256" key="5">
    <source>
        <dbReference type="ARBA" id="ARBA00022824"/>
    </source>
</evidence>
<dbReference type="CTD" id="6756463"/>
<evidence type="ECO:0000256" key="7">
    <source>
        <dbReference type="ARBA" id="ARBA00023136"/>
    </source>
</evidence>
<evidence type="ECO:0000256" key="3">
    <source>
        <dbReference type="ARBA" id="ARBA00022502"/>
    </source>
</evidence>
<dbReference type="PhylomeDB" id="B3S588"/>
<dbReference type="GO" id="GO:0005789">
    <property type="term" value="C:endoplasmic reticulum membrane"/>
    <property type="evidence" value="ECO:0007669"/>
    <property type="project" value="UniProtKB-SubCell"/>
</dbReference>
<dbReference type="STRING" id="10228.B3S588"/>
<protein>
    <submittedName>
        <fullName evidence="9">Uncharacterized protein</fullName>
    </submittedName>
</protein>
<organism evidence="9 10">
    <name type="scientific">Trichoplax adhaerens</name>
    <name type="common">Trichoplax reptans</name>
    <dbReference type="NCBI Taxonomy" id="10228"/>
    <lineage>
        <taxon>Eukaryota</taxon>
        <taxon>Metazoa</taxon>
        <taxon>Placozoa</taxon>
        <taxon>Uniplacotomia</taxon>
        <taxon>Trichoplacea</taxon>
        <taxon>Trichoplacidae</taxon>
        <taxon>Trichoplax</taxon>
    </lineage>
</organism>
<dbReference type="GeneID" id="6756463"/>
<dbReference type="EMBL" id="DS985250">
    <property type="protein sequence ID" value="EDV22220.1"/>
    <property type="molecule type" value="Genomic_DNA"/>
</dbReference>
<dbReference type="HOGENOM" id="CLU_2253478_0_0_1"/>
<dbReference type="InParanoid" id="B3S588"/>
<feature type="transmembrane region" description="Helical" evidence="8">
    <location>
        <begin position="69"/>
        <end position="92"/>
    </location>
</feature>
<dbReference type="GO" id="GO:0006506">
    <property type="term" value="P:GPI anchor biosynthetic process"/>
    <property type="evidence" value="ECO:0007669"/>
    <property type="project" value="UniProtKB-UniPathway"/>
</dbReference>
<gene>
    <name evidence="9" type="ORF">TRIADDRAFT_59237</name>
</gene>
<keyword evidence="6 8" id="KW-1133">Transmembrane helix</keyword>